<keyword evidence="3" id="KW-0378">Hydrolase</keyword>
<dbReference type="OrthoDB" id="5177627at2"/>
<sequence length="576" mass="60935">MVTIAAAFEPGTPPDATLPTASLPAAALSADSLPRPLIAAVEAVEHLGACSADYDALSDAELIAGQKDLARLRGLVETRSVWLAKTLAHRSRPELGQRGLAARQGFLSPAELIQTLTGSTRADARKLVDVGTMLGDTEAAQAAAAAAAAEDEAARRQLDEEAGLGGAGRDEVGGVDGVDGADGAHGIDGVDGVGDLDRLDCADAGLLPWYSPISVAVATGTLTVSAAHAIRAGLGKIDEVITAGALRAAVQKLLAEATEMTVDELLKRSRRMRDTLDEAGIATREQKAWDDRYLRIWTSDSGQVHLNGQFPPEQGAFLLSVYDSATGPRRGGVRFVDPDRAAWAKAVQDDPRSTDQLTADTFIDLLKAGGTVNPNRMLGGRIPAVRVLVTPPAASAPSPHDPTEVLVAIPDGTGHGFIEGHPQPVCRETINRIICTSGTIEVTFDDDGQPLNLGREERIFTAAQRIALAARDGGCRWGDCDRPPSRTEAHHLEEWARDHGATDIRVGILLCPPHHRLLHAQGWQIFENHGVYWLRPPATVDPGQALIRMRNTSAAATDEQANRGDVSGCRPPASGR</sequence>
<dbReference type="InterPro" id="IPR003615">
    <property type="entry name" value="HNH_nuc"/>
</dbReference>
<dbReference type="Proteomes" id="UP000298468">
    <property type="component" value="Unassembled WGS sequence"/>
</dbReference>
<keyword evidence="4" id="KW-1185">Reference proteome</keyword>
<keyword evidence="3" id="KW-0255">Endonuclease</keyword>
<dbReference type="InterPro" id="IPR003870">
    <property type="entry name" value="DUF222"/>
</dbReference>
<keyword evidence="3" id="KW-0540">Nuclease</keyword>
<evidence type="ECO:0000313" key="4">
    <source>
        <dbReference type="Proteomes" id="UP000298468"/>
    </source>
</evidence>
<feature type="region of interest" description="Disordered" evidence="1">
    <location>
        <begin position="552"/>
        <end position="576"/>
    </location>
</feature>
<dbReference type="Pfam" id="PF02720">
    <property type="entry name" value="DUF222"/>
    <property type="match status" value="1"/>
</dbReference>
<evidence type="ECO:0000259" key="2">
    <source>
        <dbReference type="Pfam" id="PF02720"/>
    </source>
</evidence>
<dbReference type="RefSeq" id="WP_134642891.1">
    <property type="nucleotide sequence ID" value="NZ_SOHM01000051.1"/>
</dbReference>
<feature type="region of interest" description="Disordered" evidence="1">
    <location>
        <begin position="161"/>
        <end position="180"/>
    </location>
</feature>
<protein>
    <submittedName>
        <fullName evidence="3">HNH endonuclease</fullName>
    </submittedName>
</protein>
<dbReference type="CDD" id="cd00085">
    <property type="entry name" value="HNHc"/>
    <property type="match status" value="1"/>
</dbReference>
<proteinExistence type="predicted"/>
<gene>
    <name evidence="3" type="ORF">E3T61_21695</name>
</gene>
<dbReference type="EMBL" id="SOHM01000051">
    <property type="protein sequence ID" value="TFD83201.1"/>
    <property type="molecule type" value="Genomic_DNA"/>
</dbReference>
<organism evidence="3 4">
    <name type="scientific">Cryobacterium lactosi</name>
    <dbReference type="NCBI Taxonomy" id="1259202"/>
    <lineage>
        <taxon>Bacteria</taxon>
        <taxon>Bacillati</taxon>
        <taxon>Actinomycetota</taxon>
        <taxon>Actinomycetes</taxon>
        <taxon>Micrococcales</taxon>
        <taxon>Microbacteriaceae</taxon>
        <taxon>Cryobacterium</taxon>
    </lineage>
</organism>
<accession>A0A4R9BFJ6</accession>
<dbReference type="GO" id="GO:0004519">
    <property type="term" value="F:endonuclease activity"/>
    <property type="evidence" value="ECO:0007669"/>
    <property type="project" value="UniProtKB-KW"/>
</dbReference>
<dbReference type="AlphaFoldDB" id="A0A4R9BFJ6"/>
<name>A0A4R9BFJ6_9MICO</name>
<evidence type="ECO:0000313" key="3">
    <source>
        <dbReference type="EMBL" id="TFD83201.1"/>
    </source>
</evidence>
<evidence type="ECO:0000256" key="1">
    <source>
        <dbReference type="SAM" id="MobiDB-lite"/>
    </source>
</evidence>
<reference evidence="3 4" key="1">
    <citation type="submission" date="2019-03" db="EMBL/GenBank/DDBJ databases">
        <title>Genomics of glacier-inhabiting Cryobacterium strains.</title>
        <authorList>
            <person name="Liu Q."/>
            <person name="Xin Y.-H."/>
        </authorList>
    </citation>
    <scope>NUCLEOTIDE SEQUENCE [LARGE SCALE GENOMIC DNA]</scope>
    <source>
        <strain evidence="3 4">Sr59</strain>
    </source>
</reference>
<comment type="caution">
    <text evidence="3">The sequence shown here is derived from an EMBL/GenBank/DDBJ whole genome shotgun (WGS) entry which is preliminary data.</text>
</comment>
<feature type="domain" description="DUF222" evidence="2">
    <location>
        <begin position="216"/>
        <end position="472"/>
    </location>
</feature>